<feature type="signal peptide" evidence="2">
    <location>
        <begin position="1"/>
        <end position="21"/>
    </location>
</feature>
<evidence type="ECO:0000313" key="4">
    <source>
        <dbReference type="Proteomes" id="UP000253759"/>
    </source>
</evidence>
<evidence type="ECO:0000256" key="2">
    <source>
        <dbReference type="SAM" id="SignalP"/>
    </source>
</evidence>
<name>A0A369W604_9HYPH</name>
<dbReference type="EMBL" id="QQNH01000006">
    <property type="protein sequence ID" value="RDE09449.1"/>
    <property type="molecule type" value="Genomic_DNA"/>
</dbReference>
<comment type="caution">
    <text evidence="3">The sequence shown here is derived from an EMBL/GenBank/DDBJ whole genome shotgun (WGS) entry which is preliminary data.</text>
</comment>
<dbReference type="Proteomes" id="UP000253759">
    <property type="component" value="Unassembled WGS sequence"/>
</dbReference>
<feature type="region of interest" description="Disordered" evidence="1">
    <location>
        <begin position="155"/>
        <end position="174"/>
    </location>
</feature>
<protein>
    <submittedName>
        <fullName evidence="3">Uncharacterized protein</fullName>
    </submittedName>
</protein>
<proteinExistence type="predicted"/>
<evidence type="ECO:0000313" key="3">
    <source>
        <dbReference type="EMBL" id="RDE09449.1"/>
    </source>
</evidence>
<accession>A0A369W604</accession>
<gene>
    <name evidence="3" type="ORF">DVH29_06495</name>
</gene>
<dbReference type="RefSeq" id="WP_114645357.1">
    <property type="nucleotide sequence ID" value="NZ_QQNH01000006.1"/>
</dbReference>
<organism evidence="3 4">
    <name type="scientific">Pelagibacterium lacus</name>
    <dbReference type="NCBI Taxonomy" id="2282655"/>
    <lineage>
        <taxon>Bacteria</taxon>
        <taxon>Pseudomonadati</taxon>
        <taxon>Pseudomonadota</taxon>
        <taxon>Alphaproteobacteria</taxon>
        <taxon>Hyphomicrobiales</taxon>
        <taxon>Devosiaceae</taxon>
        <taxon>Pelagibacterium</taxon>
    </lineage>
</organism>
<keyword evidence="4" id="KW-1185">Reference proteome</keyword>
<dbReference type="AlphaFoldDB" id="A0A369W604"/>
<sequence length="174" mass="18771">MRRATGLLAIGLSLLPGVAAAQPDATAQRFLDDSPSMMDFGIDRLQTHLQLAVDYDPAENAITIRRLVLVQHDDPLDFAEDCRQWAITMRGRAGVHGGAVAGGLGHSDFAHFFAHAGPGRTLDGVAEAEALAALDRRRVTWPVLRRARRGRTAPPITTRSAFDCNTTPTQALPP</sequence>
<reference evidence="4" key="1">
    <citation type="submission" date="2018-07" db="EMBL/GenBank/DDBJ databases">
        <authorList>
            <person name="Liu B.-T."/>
            <person name="Du Z."/>
        </authorList>
    </citation>
    <scope>NUCLEOTIDE SEQUENCE [LARGE SCALE GENOMIC DNA]</scope>
    <source>
        <strain evidence="4">XYN52</strain>
    </source>
</reference>
<evidence type="ECO:0000256" key="1">
    <source>
        <dbReference type="SAM" id="MobiDB-lite"/>
    </source>
</evidence>
<keyword evidence="2" id="KW-0732">Signal</keyword>
<feature type="chain" id="PRO_5016934558" evidence="2">
    <location>
        <begin position="22"/>
        <end position="174"/>
    </location>
</feature>